<dbReference type="Gene3D" id="1.10.287.1120">
    <property type="entry name" value="Bipartite methylase S protein"/>
    <property type="match status" value="1"/>
</dbReference>
<evidence type="ECO:0000256" key="1">
    <source>
        <dbReference type="ARBA" id="ARBA00010923"/>
    </source>
</evidence>
<feature type="domain" description="Type I restriction modification DNA specificity" evidence="5">
    <location>
        <begin position="312"/>
        <end position="418"/>
    </location>
</feature>
<keyword evidence="6" id="KW-0540">Nuclease</keyword>
<reference evidence="7" key="1">
    <citation type="journal article" date="2019" name="Int. J. Syst. Evol. Microbiol.">
        <title>The Global Catalogue of Microorganisms (GCM) 10K type strain sequencing project: providing services to taxonomists for standard genome sequencing and annotation.</title>
        <authorList>
            <consortium name="The Broad Institute Genomics Platform"/>
            <consortium name="The Broad Institute Genome Sequencing Center for Infectious Disease"/>
            <person name="Wu L."/>
            <person name="Ma J."/>
        </authorList>
    </citation>
    <scope>NUCLEOTIDE SEQUENCE [LARGE SCALE GENOMIC DNA]</scope>
    <source>
        <strain evidence="7">CGMCC 1.13587</strain>
    </source>
</reference>
<keyword evidence="3" id="KW-0238">DNA-binding</keyword>
<organism evidence="6 7">
    <name type="scientific">Rhodanobacter terrae</name>
    <dbReference type="NCBI Taxonomy" id="418647"/>
    <lineage>
        <taxon>Bacteria</taxon>
        <taxon>Pseudomonadati</taxon>
        <taxon>Pseudomonadota</taxon>
        <taxon>Gammaproteobacteria</taxon>
        <taxon>Lysobacterales</taxon>
        <taxon>Rhodanobacteraceae</taxon>
        <taxon>Rhodanobacter</taxon>
    </lineage>
</organism>
<dbReference type="GO" id="GO:0004519">
    <property type="term" value="F:endonuclease activity"/>
    <property type="evidence" value="ECO:0007669"/>
    <property type="project" value="UniProtKB-KW"/>
</dbReference>
<dbReference type="PANTHER" id="PTHR30408">
    <property type="entry name" value="TYPE-1 RESTRICTION ENZYME ECOKI SPECIFICITY PROTEIN"/>
    <property type="match status" value="1"/>
</dbReference>
<accession>A0ABW0T0W2</accession>
<gene>
    <name evidence="6" type="ORF">ACFPPB_15335</name>
</gene>
<dbReference type="InterPro" id="IPR044946">
    <property type="entry name" value="Restrct_endonuc_typeI_TRD_sf"/>
</dbReference>
<keyword evidence="6" id="KW-0255">Endonuclease</keyword>
<evidence type="ECO:0000256" key="3">
    <source>
        <dbReference type="ARBA" id="ARBA00023125"/>
    </source>
</evidence>
<evidence type="ECO:0000259" key="5">
    <source>
        <dbReference type="Pfam" id="PF01420"/>
    </source>
</evidence>
<keyword evidence="7" id="KW-1185">Reference proteome</keyword>
<evidence type="ECO:0000313" key="7">
    <source>
        <dbReference type="Proteomes" id="UP001596111"/>
    </source>
</evidence>
<keyword evidence="6" id="KW-0378">Hydrolase</keyword>
<evidence type="ECO:0000256" key="2">
    <source>
        <dbReference type="ARBA" id="ARBA00022747"/>
    </source>
</evidence>
<feature type="domain" description="Type I restriction modification DNA specificity" evidence="5">
    <location>
        <begin position="29"/>
        <end position="207"/>
    </location>
</feature>
<keyword evidence="2" id="KW-0680">Restriction system</keyword>
<dbReference type="Pfam" id="PF01420">
    <property type="entry name" value="Methylase_S"/>
    <property type="match status" value="2"/>
</dbReference>
<dbReference type="InterPro" id="IPR052021">
    <property type="entry name" value="Type-I_RS_S_subunit"/>
</dbReference>
<dbReference type="PANTHER" id="PTHR30408:SF12">
    <property type="entry name" value="TYPE I RESTRICTION ENZYME MJAVIII SPECIFICITY SUBUNIT"/>
    <property type="match status" value="1"/>
</dbReference>
<dbReference type="RefSeq" id="WP_377328634.1">
    <property type="nucleotide sequence ID" value="NZ_JBHSNG010000019.1"/>
</dbReference>
<dbReference type="Proteomes" id="UP001596111">
    <property type="component" value="Unassembled WGS sequence"/>
</dbReference>
<keyword evidence="4" id="KW-0175">Coiled coil</keyword>
<protein>
    <submittedName>
        <fullName evidence="6">Restriction endonuclease subunit S</fullName>
    </submittedName>
</protein>
<feature type="coiled-coil region" evidence="4">
    <location>
        <begin position="404"/>
        <end position="431"/>
    </location>
</feature>
<dbReference type="SUPFAM" id="SSF116734">
    <property type="entry name" value="DNA methylase specificity domain"/>
    <property type="match status" value="2"/>
</dbReference>
<sequence length="646" mass="71923">MEVKEACATYDAPITMSAGYKQTEVGIIPEDWTIASLSTISAFITKGATPTTYGFKWEQEGILFLRSECVAEDGLDLSQSMRISDAAHATLGRSQVTDGDILVTITGNVGRAIFFRSVEPANINQHIARVRIRANTKADFVYHFLTLPQCRARFNSITTGQAYPQISLKQVREAPIAIPPSRAEQEAIAEALSDADALIESLEQLIAKKRQIKQGTMQALLTGKQRLPSFDGKWHRKALSELFDFSGGYSASRDQLSTEGHCYLHYGDIHMSTKSFVDVTAERQELPKLDISLNKVNANSLLKDGDVVFVDASEDDDGTSKHVVIINRDNAPFISGLHTIVAKSKTDELDHAFRRYCFQTSDIKQQFRFFAVGTKVSGVSKSNIGKIELSMPPSDEQRAIATILTDMDTELAELETRLTKTRQLKQGMMQELLTGRIRLVQPASNVIPLPEKTETRIATARSHNRQINEAIVIAALVNQFGSEDWPLARVRRTKLAYLLHRHAEGRADGFLKKAAGPYDPRTRYKGPEGIALKKAYVRSLHNGTYEGFVASKNISEAEAYFEKWYGADVVAWLEQFRLRKTDELELLTTVDMAVEDLRREGKSISVDSVKQLIQDNPEWKPKLDRPAFSDAAIAGALAECQTLFAS</sequence>
<dbReference type="Gene3D" id="3.90.220.20">
    <property type="entry name" value="DNA methylase specificity domains"/>
    <property type="match status" value="2"/>
</dbReference>
<comment type="similarity">
    <text evidence="1">Belongs to the type-I restriction system S methylase family.</text>
</comment>
<dbReference type="EMBL" id="JBHSNG010000019">
    <property type="protein sequence ID" value="MFC5582493.1"/>
    <property type="molecule type" value="Genomic_DNA"/>
</dbReference>
<evidence type="ECO:0000313" key="6">
    <source>
        <dbReference type="EMBL" id="MFC5582493.1"/>
    </source>
</evidence>
<evidence type="ECO:0000256" key="4">
    <source>
        <dbReference type="SAM" id="Coils"/>
    </source>
</evidence>
<name>A0ABW0T0W2_9GAMM</name>
<dbReference type="InterPro" id="IPR000055">
    <property type="entry name" value="Restrct_endonuc_typeI_TRD"/>
</dbReference>
<proteinExistence type="inferred from homology"/>
<comment type="caution">
    <text evidence="6">The sequence shown here is derived from an EMBL/GenBank/DDBJ whole genome shotgun (WGS) entry which is preliminary data.</text>
</comment>
<dbReference type="CDD" id="cd17246">
    <property type="entry name" value="RMtype1_S_SonII-TRD2-CR2_like"/>
    <property type="match status" value="1"/>
</dbReference>